<organism evidence="3 4">
    <name type="scientific">Metabacillus litoralis</name>
    <dbReference type="NCBI Taxonomy" id="152268"/>
    <lineage>
        <taxon>Bacteria</taxon>
        <taxon>Bacillati</taxon>
        <taxon>Bacillota</taxon>
        <taxon>Bacilli</taxon>
        <taxon>Bacillales</taxon>
        <taxon>Bacillaceae</taxon>
        <taxon>Metabacillus</taxon>
    </lineage>
</organism>
<dbReference type="InterPro" id="IPR011146">
    <property type="entry name" value="HIT-like"/>
</dbReference>
<keyword evidence="4" id="KW-1185">Reference proteome</keyword>
<dbReference type="SUPFAM" id="SSF54197">
    <property type="entry name" value="HIT-like"/>
    <property type="match status" value="1"/>
</dbReference>
<name>A0A179SZU2_9BACI</name>
<feature type="short sequence motif" description="Histidine triad motif" evidence="1">
    <location>
        <begin position="91"/>
        <end position="95"/>
    </location>
</feature>
<evidence type="ECO:0000313" key="3">
    <source>
        <dbReference type="EMBL" id="OAS85793.1"/>
    </source>
</evidence>
<dbReference type="AlphaFoldDB" id="A0A179SZU2"/>
<dbReference type="OrthoDB" id="9784774at2"/>
<comment type="caution">
    <text evidence="3">The sequence shown here is derived from an EMBL/GenBank/DDBJ whole genome shotgun (WGS) entry which is preliminary data.</text>
</comment>
<evidence type="ECO:0000313" key="4">
    <source>
        <dbReference type="Proteomes" id="UP000078534"/>
    </source>
</evidence>
<proteinExistence type="predicted"/>
<gene>
    <name evidence="3" type="ORF">A6K24_23365</name>
</gene>
<dbReference type="Pfam" id="PF01230">
    <property type="entry name" value="HIT"/>
    <property type="match status" value="1"/>
</dbReference>
<dbReference type="InterPro" id="IPR036265">
    <property type="entry name" value="HIT-like_sf"/>
</dbReference>
<reference evidence="4" key="1">
    <citation type="submission" date="2016-04" db="EMBL/GenBank/DDBJ databases">
        <authorList>
            <person name="Lyu Z."/>
            <person name="Lyu W."/>
        </authorList>
    </citation>
    <scope>NUCLEOTIDE SEQUENCE [LARGE SCALE GENOMIC DNA]</scope>
    <source>
        <strain evidence="4">C44</strain>
    </source>
</reference>
<dbReference type="RefSeq" id="WP_066333173.1">
    <property type="nucleotide sequence ID" value="NZ_LWSG01000018.1"/>
</dbReference>
<accession>A0A179SZU2</accession>
<evidence type="ECO:0000259" key="2">
    <source>
        <dbReference type="PROSITE" id="PS51084"/>
    </source>
</evidence>
<feature type="domain" description="HIT" evidence="2">
    <location>
        <begin position="36"/>
        <end position="106"/>
    </location>
</feature>
<evidence type="ECO:0000256" key="1">
    <source>
        <dbReference type="PROSITE-ProRule" id="PRU00464"/>
    </source>
</evidence>
<dbReference type="Gene3D" id="3.30.428.10">
    <property type="entry name" value="HIT-like"/>
    <property type="match status" value="1"/>
</dbReference>
<dbReference type="STRING" id="152268.A6K24_23365"/>
<dbReference type="GO" id="GO:0003824">
    <property type="term" value="F:catalytic activity"/>
    <property type="evidence" value="ECO:0007669"/>
    <property type="project" value="InterPro"/>
</dbReference>
<sequence>MQCPICEKNKKHNPSEIYRNQFIVVSHAPLDANLLGYVYIEPVEHFEDWSDIPLEVLSDVQSTVKKIDLLLRNEQLAERVYSVTISEMVRHIHFHIIPRHKDNSMKGISLIEKATQQLSNENDELIQEEQFEKFILKAKQFLAG</sequence>
<dbReference type="EMBL" id="LWSG01000018">
    <property type="protein sequence ID" value="OAS85793.1"/>
    <property type="molecule type" value="Genomic_DNA"/>
</dbReference>
<dbReference type="PROSITE" id="PS51084">
    <property type="entry name" value="HIT_2"/>
    <property type="match status" value="1"/>
</dbReference>
<dbReference type="Proteomes" id="UP000078534">
    <property type="component" value="Unassembled WGS sequence"/>
</dbReference>
<protein>
    <recommendedName>
        <fullName evidence="2">HIT domain-containing protein</fullName>
    </recommendedName>
</protein>